<evidence type="ECO:0000313" key="1">
    <source>
        <dbReference type="EMBL" id="KAK6781156.1"/>
    </source>
</evidence>
<proteinExistence type="predicted"/>
<gene>
    <name evidence="1" type="ORF">RDI58_023340</name>
</gene>
<dbReference type="AlphaFoldDB" id="A0AAN8T9E7"/>
<name>A0AAN8T9E7_SOLBU</name>
<dbReference type="Proteomes" id="UP001371456">
    <property type="component" value="Unassembled WGS sequence"/>
</dbReference>
<dbReference type="EMBL" id="JBANQN010000009">
    <property type="protein sequence ID" value="KAK6781156.1"/>
    <property type="molecule type" value="Genomic_DNA"/>
</dbReference>
<accession>A0AAN8T9E7</accession>
<comment type="caution">
    <text evidence="1">The sequence shown here is derived from an EMBL/GenBank/DDBJ whole genome shotgun (WGS) entry which is preliminary data.</text>
</comment>
<sequence>MKGLQLREVLMLWWGTIVGKNLRPFFRALPSFVNWELWRKRNRMKHEGKKTSVARFIHNVTWNVYMLVRPRKPHMPCPTKWSYMLIEWTRYRSKLKIKRVLWKFPPNGWVKYNTYGASKGNLGRSSYAFCLRNNKGDVEYAE</sequence>
<evidence type="ECO:0000313" key="2">
    <source>
        <dbReference type="Proteomes" id="UP001371456"/>
    </source>
</evidence>
<reference evidence="1 2" key="1">
    <citation type="submission" date="2024-02" db="EMBL/GenBank/DDBJ databases">
        <title>de novo genome assembly of Solanum bulbocastanum strain 11H21.</title>
        <authorList>
            <person name="Hosaka A.J."/>
        </authorList>
    </citation>
    <scope>NUCLEOTIDE SEQUENCE [LARGE SCALE GENOMIC DNA]</scope>
    <source>
        <tissue evidence="1">Young leaves</tissue>
    </source>
</reference>
<keyword evidence="2" id="KW-1185">Reference proteome</keyword>
<organism evidence="1 2">
    <name type="scientific">Solanum bulbocastanum</name>
    <name type="common">Wild potato</name>
    <dbReference type="NCBI Taxonomy" id="147425"/>
    <lineage>
        <taxon>Eukaryota</taxon>
        <taxon>Viridiplantae</taxon>
        <taxon>Streptophyta</taxon>
        <taxon>Embryophyta</taxon>
        <taxon>Tracheophyta</taxon>
        <taxon>Spermatophyta</taxon>
        <taxon>Magnoliopsida</taxon>
        <taxon>eudicotyledons</taxon>
        <taxon>Gunneridae</taxon>
        <taxon>Pentapetalae</taxon>
        <taxon>asterids</taxon>
        <taxon>lamiids</taxon>
        <taxon>Solanales</taxon>
        <taxon>Solanaceae</taxon>
        <taxon>Solanoideae</taxon>
        <taxon>Solaneae</taxon>
        <taxon>Solanum</taxon>
    </lineage>
</organism>
<protein>
    <submittedName>
        <fullName evidence="1">Uncharacterized protein</fullName>
    </submittedName>
</protein>